<keyword evidence="3" id="KW-1185">Reference proteome</keyword>
<evidence type="ECO:0000313" key="2">
    <source>
        <dbReference type="EMBL" id="AKH44212.1"/>
    </source>
</evidence>
<dbReference type="InterPro" id="IPR029044">
    <property type="entry name" value="Nucleotide-diphossugar_trans"/>
</dbReference>
<dbReference type="PANTHER" id="PTHR43777">
    <property type="entry name" value="MOLYBDENUM COFACTOR CYTIDYLYLTRANSFERASE"/>
    <property type="match status" value="1"/>
</dbReference>
<dbReference type="InterPro" id="IPR025877">
    <property type="entry name" value="MobA-like_NTP_Trfase"/>
</dbReference>
<name>A0A0F7KYB4_9SPHN</name>
<reference evidence="2" key="1">
    <citation type="submission" date="2015-05" db="EMBL/GenBank/DDBJ databases">
        <title>The complete genome of Altererythrobacter atlanticus strain 26DY36.</title>
        <authorList>
            <person name="Wu Y.-H."/>
            <person name="Cheng H."/>
            <person name="Wu X.-W."/>
        </authorList>
    </citation>
    <scope>NUCLEOTIDE SEQUENCE [LARGE SCALE GENOMIC DNA]</scope>
    <source>
        <strain evidence="2">26DY36</strain>
    </source>
</reference>
<sequence>MAEKPHVVVLAAGRATRFGGGKLDAPCAGKRLGQWVLDAVAEAGLAPGAIVVGPDVPAFARAAPGWRLLVNPQPEAGLGTSLALAARDALSRRDDAPMLVLLADMPLVPPGLIAGLAGANAPAAIRHETGRPGVPALFPASLLPQLAQLGGDRGAASLLAGLDELTLLDPPESALLDIDRPADLARAEAELSR</sequence>
<dbReference type="GO" id="GO:0016779">
    <property type="term" value="F:nucleotidyltransferase activity"/>
    <property type="evidence" value="ECO:0007669"/>
    <property type="project" value="UniProtKB-ARBA"/>
</dbReference>
<dbReference type="PATRIC" id="fig|1267766.3.peg.3238"/>
<dbReference type="STRING" id="1267766.WYH_03193"/>
<protein>
    <submittedName>
        <fullName evidence="2">Molybdopterin-guanine dinucleotide biosynthesis protein MobA</fullName>
    </submittedName>
</protein>
<dbReference type="AlphaFoldDB" id="A0A0F7KYB4"/>
<proteinExistence type="predicted"/>
<dbReference type="KEGG" id="aay:WYH_03193"/>
<dbReference type="RefSeq" id="WP_046904587.1">
    <property type="nucleotide sequence ID" value="NZ_CP011452.2"/>
</dbReference>
<organism evidence="2 3">
    <name type="scientific">Croceibacterium atlanticum</name>
    <dbReference type="NCBI Taxonomy" id="1267766"/>
    <lineage>
        <taxon>Bacteria</taxon>
        <taxon>Pseudomonadati</taxon>
        <taxon>Pseudomonadota</taxon>
        <taxon>Alphaproteobacteria</taxon>
        <taxon>Sphingomonadales</taxon>
        <taxon>Erythrobacteraceae</taxon>
        <taxon>Croceibacterium</taxon>
    </lineage>
</organism>
<accession>A0A0F7KYB4</accession>
<keyword evidence="1" id="KW-0460">Magnesium</keyword>
<evidence type="ECO:0000313" key="3">
    <source>
        <dbReference type="Proteomes" id="UP000034392"/>
    </source>
</evidence>
<dbReference type="CDD" id="cd04182">
    <property type="entry name" value="GT_2_like_f"/>
    <property type="match status" value="1"/>
</dbReference>
<dbReference type="Gene3D" id="3.90.550.10">
    <property type="entry name" value="Spore Coat Polysaccharide Biosynthesis Protein SpsA, Chain A"/>
    <property type="match status" value="1"/>
</dbReference>
<evidence type="ECO:0000256" key="1">
    <source>
        <dbReference type="ARBA" id="ARBA00022842"/>
    </source>
</evidence>
<dbReference type="EMBL" id="CP011452">
    <property type="protein sequence ID" value="AKH44212.1"/>
    <property type="molecule type" value="Genomic_DNA"/>
</dbReference>
<dbReference type="SUPFAM" id="SSF53448">
    <property type="entry name" value="Nucleotide-diphospho-sugar transferases"/>
    <property type="match status" value="1"/>
</dbReference>
<dbReference type="Pfam" id="PF12804">
    <property type="entry name" value="NTP_transf_3"/>
    <property type="match status" value="1"/>
</dbReference>
<gene>
    <name evidence="2" type="ORF">WYH_03193</name>
</gene>
<dbReference type="PANTHER" id="PTHR43777:SF1">
    <property type="entry name" value="MOLYBDENUM COFACTOR CYTIDYLYLTRANSFERASE"/>
    <property type="match status" value="1"/>
</dbReference>
<dbReference type="Proteomes" id="UP000034392">
    <property type="component" value="Chromosome"/>
</dbReference>